<dbReference type="EMBL" id="CP011801">
    <property type="protein sequence ID" value="ALA59044.1"/>
    <property type="molecule type" value="Genomic_DNA"/>
</dbReference>
<proteinExistence type="predicted"/>
<protein>
    <submittedName>
        <fullName evidence="2">Glycosyl transferase, group 1</fullName>
        <ecNumber evidence="2">2.4.1.-</ecNumber>
    </submittedName>
</protein>
<evidence type="ECO:0000313" key="2">
    <source>
        <dbReference type="EMBL" id="ALA59044.1"/>
    </source>
</evidence>
<gene>
    <name evidence="2" type="ORF">NITMOv2_2631</name>
</gene>
<dbReference type="STRING" id="42253.NITMOv2_2631"/>
<dbReference type="Pfam" id="PF13439">
    <property type="entry name" value="Glyco_transf_4"/>
    <property type="match status" value="1"/>
</dbReference>
<dbReference type="SUPFAM" id="SSF53756">
    <property type="entry name" value="UDP-Glycosyltransferase/glycogen phosphorylase"/>
    <property type="match status" value="1"/>
</dbReference>
<sequence length="421" mass="47109">MRILWLKSDLLHPIDKGGKIRSYQMLRLLKRSCHITYLAMEDGTAGGDAKAQATEYCHEALTVPHAMPEKFTAGFYGDLAKNLLSPLPYAVQKYRSSVYRRAVSEQLAGGGHDLLVCDFLFPAVNLPPRLPCPSVLFQHNVEALIWQRHVEAQTNPVARRYVELQRRRMDAFERAACRRFDCVVAVSAEDRALMERLYGPPRVDDVPTGVDTDYFRPTGAPLRPHRLVFTGSMDWLPNDDAVRHFTQEILPLVRREIPDVSLAVVGRKPFPRLVDLSRRDPHVIVTGRVDDVRPYIEEAAVYVVPIRIGGGTRLKVFEAMAMEKPVVSTSVGVEGLPVAHGEDVLVADDPREFARAVIRLLRDDGLARRLGQRAAAKVRREFGWERAAGRFAEICARTVTDARTAAPRSEPVSVPPVRSAA</sequence>
<name>A0A0K2GDW4_NITMO</name>
<accession>A0A0K2GDW4</accession>
<dbReference type="AlphaFoldDB" id="A0A0K2GDW4"/>
<dbReference type="EC" id="2.4.1.-" evidence="2"/>
<organism evidence="2 3">
    <name type="scientific">Nitrospira moscoviensis</name>
    <dbReference type="NCBI Taxonomy" id="42253"/>
    <lineage>
        <taxon>Bacteria</taxon>
        <taxon>Pseudomonadati</taxon>
        <taxon>Nitrospirota</taxon>
        <taxon>Nitrospiria</taxon>
        <taxon>Nitrospirales</taxon>
        <taxon>Nitrospiraceae</taxon>
        <taxon>Nitrospira</taxon>
    </lineage>
</organism>
<dbReference type="RefSeq" id="WP_053380125.1">
    <property type="nucleotide sequence ID" value="NZ_CP011801.1"/>
</dbReference>
<feature type="domain" description="Glycosyltransferase subfamily 4-like N-terminal" evidence="1">
    <location>
        <begin position="94"/>
        <end position="213"/>
    </location>
</feature>
<dbReference type="KEGG" id="nmv:NITMOv2_2631"/>
<dbReference type="PATRIC" id="fig|42253.5.peg.2602"/>
<dbReference type="GO" id="GO:0016757">
    <property type="term" value="F:glycosyltransferase activity"/>
    <property type="evidence" value="ECO:0007669"/>
    <property type="project" value="UniProtKB-KW"/>
</dbReference>
<evidence type="ECO:0000313" key="3">
    <source>
        <dbReference type="Proteomes" id="UP000069205"/>
    </source>
</evidence>
<keyword evidence="2" id="KW-0328">Glycosyltransferase</keyword>
<dbReference type="InterPro" id="IPR028098">
    <property type="entry name" value="Glyco_trans_4-like_N"/>
</dbReference>
<dbReference type="PANTHER" id="PTHR12526:SF600">
    <property type="entry name" value="GLYCOSYL TRANSFERASE GROUP 1"/>
    <property type="match status" value="1"/>
</dbReference>
<keyword evidence="2" id="KW-0808">Transferase</keyword>
<keyword evidence="3" id="KW-1185">Reference proteome</keyword>
<reference evidence="2 3" key="1">
    <citation type="journal article" date="2015" name="Proc. Natl. Acad. Sci. U.S.A.">
        <title>Expanded metabolic versatility of ubiquitous nitrite-oxidizing bacteria from the genus Nitrospira.</title>
        <authorList>
            <person name="Koch H."/>
            <person name="Lucker S."/>
            <person name="Albertsen M."/>
            <person name="Kitzinger K."/>
            <person name="Herbold C."/>
            <person name="Spieck E."/>
            <person name="Nielsen P.H."/>
            <person name="Wagner M."/>
            <person name="Daims H."/>
        </authorList>
    </citation>
    <scope>NUCLEOTIDE SEQUENCE [LARGE SCALE GENOMIC DNA]</scope>
    <source>
        <strain evidence="2 3">NSP M-1</strain>
    </source>
</reference>
<dbReference type="OrthoDB" id="9807209at2"/>
<dbReference type="PANTHER" id="PTHR12526">
    <property type="entry name" value="GLYCOSYLTRANSFERASE"/>
    <property type="match status" value="1"/>
</dbReference>
<dbReference type="Pfam" id="PF13692">
    <property type="entry name" value="Glyco_trans_1_4"/>
    <property type="match status" value="1"/>
</dbReference>
<dbReference type="CDD" id="cd03801">
    <property type="entry name" value="GT4_PimA-like"/>
    <property type="match status" value="1"/>
</dbReference>
<dbReference type="Gene3D" id="3.40.50.2000">
    <property type="entry name" value="Glycogen Phosphorylase B"/>
    <property type="match status" value="2"/>
</dbReference>
<evidence type="ECO:0000259" key="1">
    <source>
        <dbReference type="Pfam" id="PF13439"/>
    </source>
</evidence>
<dbReference type="Proteomes" id="UP000069205">
    <property type="component" value="Chromosome"/>
</dbReference>